<sequence length="197" mass="22623">MNSKIYQALTWVMNFAYVQLLWVFFTLMGAVAAGVFPATNALFAVVRKWVSGEKDLPVFAYFWKVYKQEFIQSNKLGAVVLFLFVLVVLDIQFIAASDTLNWLHIPLFVYILFVFVFLLFLFPSFAHFDDKLRNVFKNAFFIMLTHPGHLFLLTLSLFLLGIIFYMVPALGFIFGISATAFVATVVNKNIFKKIIKT</sequence>
<keyword evidence="1" id="KW-1133">Transmembrane helix</keyword>
<dbReference type="EMBL" id="FNNC01000001">
    <property type="protein sequence ID" value="SDW00810.1"/>
    <property type="molecule type" value="Genomic_DNA"/>
</dbReference>
<dbReference type="STRING" id="1122204.SAMN05421781_0087"/>
<name>A0A1H2Q186_9BACI</name>
<keyword evidence="1" id="KW-0812">Transmembrane</keyword>
<organism evidence="2 3">
    <name type="scientific">Marinococcus luteus</name>
    <dbReference type="NCBI Taxonomy" id="1122204"/>
    <lineage>
        <taxon>Bacteria</taxon>
        <taxon>Bacillati</taxon>
        <taxon>Bacillota</taxon>
        <taxon>Bacilli</taxon>
        <taxon>Bacillales</taxon>
        <taxon>Bacillaceae</taxon>
        <taxon>Marinococcus</taxon>
    </lineage>
</organism>
<evidence type="ECO:0000313" key="3">
    <source>
        <dbReference type="Proteomes" id="UP000199488"/>
    </source>
</evidence>
<feature type="transmembrane region" description="Helical" evidence="1">
    <location>
        <begin position="76"/>
        <end position="95"/>
    </location>
</feature>
<proteinExistence type="predicted"/>
<dbReference type="RefSeq" id="WP_091610076.1">
    <property type="nucleotide sequence ID" value="NZ_FNNC01000001.1"/>
</dbReference>
<reference evidence="2 3" key="1">
    <citation type="submission" date="2016-10" db="EMBL/GenBank/DDBJ databases">
        <authorList>
            <person name="de Groot N.N."/>
        </authorList>
    </citation>
    <scope>NUCLEOTIDE SEQUENCE [LARGE SCALE GENOMIC DNA]</scope>
    <source>
        <strain evidence="2 3">DSM 23126</strain>
    </source>
</reference>
<dbReference type="AlphaFoldDB" id="A0A1H2Q186"/>
<dbReference type="InterPro" id="IPR006938">
    <property type="entry name" value="DUF624"/>
</dbReference>
<keyword evidence="1" id="KW-0472">Membrane</keyword>
<feature type="transmembrane region" description="Helical" evidence="1">
    <location>
        <begin position="107"/>
        <end position="128"/>
    </location>
</feature>
<dbReference type="Proteomes" id="UP000199488">
    <property type="component" value="Unassembled WGS sequence"/>
</dbReference>
<accession>A0A1H2Q186</accession>
<evidence type="ECO:0000313" key="2">
    <source>
        <dbReference type="EMBL" id="SDW00810.1"/>
    </source>
</evidence>
<feature type="transmembrane region" description="Helical" evidence="1">
    <location>
        <begin position="140"/>
        <end position="166"/>
    </location>
</feature>
<feature type="transmembrane region" description="Helical" evidence="1">
    <location>
        <begin position="20"/>
        <end position="46"/>
    </location>
</feature>
<evidence type="ECO:0000256" key="1">
    <source>
        <dbReference type="SAM" id="Phobius"/>
    </source>
</evidence>
<protein>
    <submittedName>
        <fullName evidence="2">Uncharacterized membrane protein YesL</fullName>
    </submittedName>
</protein>
<dbReference type="Pfam" id="PF04854">
    <property type="entry name" value="DUF624"/>
    <property type="match status" value="1"/>
</dbReference>
<gene>
    <name evidence="2" type="ORF">SAMN05421781_0087</name>
</gene>
<feature type="transmembrane region" description="Helical" evidence="1">
    <location>
        <begin position="172"/>
        <end position="191"/>
    </location>
</feature>
<dbReference type="OrthoDB" id="2182676at2"/>
<keyword evidence="3" id="KW-1185">Reference proteome</keyword>